<proteinExistence type="predicted"/>
<name>A0A8S1V9K4_PAROT</name>
<keyword evidence="2" id="KW-1185">Reference proteome</keyword>
<comment type="caution">
    <text evidence="1">The sequence shown here is derived from an EMBL/GenBank/DDBJ whole genome shotgun (WGS) entry which is preliminary data.</text>
</comment>
<evidence type="ECO:0000313" key="1">
    <source>
        <dbReference type="EMBL" id="CAD8171606.1"/>
    </source>
</evidence>
<organism evidence="1 2">
    <name type="scientific">Paramecium octaurelia</name>
    <dbReference type="NCBI Taxonomy" id="43137"/>
    <lineage>
        <taxon>Eukaryota</taxon>
        <taxon>Sar</taxon>
        <taxon>Alveolata</taxon>
        <taxon>Ciliophora</taxon>
        <taxon>Intramacronucleata</taxon>
        <taxon>Oligohymenophorea</taxon>
        <taxon>Peniculida</taxon>
        <taxon>Parameciidae</taxon>
        <taxon>Paramecium</taxon>
    </lineage>
</organism>
<protein>
    <submittedName>
        <fullName evidence="1">Uncharacterized protein</fullName>
    </submittedName>
</protein>
<dbReference type="OMA" id="GAAGWHK"/>
<dbReference type="Proteomes" id="UP000683925">
    <property type="component" value="Unassembled WGS sequence"/>
</dbReference>
<dbReference type="AlphaFoldDB" id="A0A8S1V9K4"/>
<dbReference type="EMBL" id="CAJJDP010000057">
    <property type="protein sequence ID" value="CAD8171606.1"/>
    <property type="molecule type" value="Genomic_DNA"/>
</dbReference>
<sequence>MQDRKQRADSLVGQKGWHCCQYVAYVIYGDKSKNHGGAAGWHKQGSVVQDPENADIITNGSHVGVIIKVGQTIYVYHAPGINSPNPIKAYPYADFIKYVIKNGTLRQL</sequence>
<evidence type="ECO:0000313" key="2">
    <source>
        <dbReference type="Proteomes" id="UP000683925"/>
    </source>
</evidence>
<accession>A0A8S1V9K4</accession>
<gene>
    <name evidence="1" type="ORF">POCTA_138.1.T0580218</name>
</gene>
<reference evidence="1" key="1">
    <citation type="submission" date="2021-01" db="EMBL/GenBank/DDBJ databases">
        <authorList>
            <consortium name="Genoscope - CEA"/>
            <person name="William W."/>
        </authorList>
    </citation>
    <scope>NUCLEOTIDE SEQUENCE</scope>
</reference>